<protein>
    <submittedName>
        <fullName evidence="2">Uncharacterized protein</fullName>
    </submittedName>
</protein>
<reference evidence="2" key="1">
    <citation type="submission" date="2023-03" db="EMBL/GenBank/DDBJ databases">
        <title>Massive genome expansion in bonnet fungi (Mycena s.s.) driven by repeated elements and novel gene families across ecological guilds.</title>
        <authorList>
            <consortium name="Lawrence Berkeley National Laboratory"/>
            <person name="Harder C.B."/>
            <person name="Miyauchi S."/>
            <person name="Viragh M."/>
            <person name="Kuo A."/>
            <person name="Thoen E."/>
            <person name="Andreopoulos B."/>
            <person name="Lu D."/>
            <person name="Skrede I."/>
            <person name="Drula E."/>
            <person name="Henrissat B."/>
            <person name="Morin E."/>
            <person name="Kohler A."/>
            <person name="Barry K."/>
            <person name="LaButti K."/>
            <person name="Morin E."/>
            <person name="Salamov A."/>
            <person name="Lipzen A."/>
            <person name="Mereny Z."/>
            <person name="Hegedus B."/>
            <person name="Baldrian P."/>
            <person name="Stursova M."/>
            <person name="Weitz H."/>
            <person name="Taylor A."/>
            <person name="Grigoriev I.V."/>
            <person name="Nagy L.G."/>
            <person name="Martin F."/>
            <person name="Kauserud H."/>
        </authorList>
    </citation>
    <scope>NUCLEOTIDE SEQUENCE</scope>
    <source>
        <strain evidence="2">9144</strain>
    </source>
</reference>
<evidence type="ECO:0000313" key="3">
    <source>
        <dbReference type="Proteomes" id="UP001219525"/>
    </source>
</evidence>
<feature type="compositionally biased region" description="Polar residues" evidence="1">
    <location>
        <begin position="88"/>
        <end position="99"/>
    </location>
</feature>
<dbReference type="EMBL" id="JARJCW010000132">
    <property type="protein sequence ID" value="KAJ7191467.1"/>
    <property type="molecule type" value="Genomic_DNA"/>
</dbReference>
<gene>
    <name evidence="2" type="ORF">GGX14DRAFT_407131</name>
</gene>
<dbReference type="Proteomes" id="UP001219525">
    <property type="component" value="Unassembled WGS sequence"/>
</dbReference>
<proteinExistence type="predicted"/>
<comment type="caution">
    <text evidence="2">The sequence shown here is derived from an EMBL/GenBank/DDBJ whole genome shotgun (WGS) entry which is preliminary data.</text>
</comment>
<accession>A0AAD6UNJ3</accession>
<evidence type="ECO:0000313" key="2">
    <source>
        <dbReference type="EMBL" id="KAJ7191467.1"/>
    </source>
</evidence>
<evidence type="ECO:0000256" key="1">
    <source>
        <dbReference type="SAM" id="MobiDB-lite"/>
    </source>
</evidence>
<organism evidence="2 3">
    <name type="scientific">Mycena pura</name>
    <dbReference type="NCBI Taxonomy" id="153505"/>
    <lineage>
        <taxon>Eukaryota</taxon>
        <taxon>Fungi</taxon>
        <taxon>Dikarya</taxon>
        <taxon>Basidiomycota</taxon>
        <taxon>Agaricomycotina</taxon>
        <taxon>Agaricomycetes</taxon>
        <taxon>Agaricomycetidae</taxon>
        <taxon>Agaricales</taxon>
        <taxon>Marasmiineae</taxon>
        <taxon>Mycenaceae</taxon>
        <taxon>Mycena</taxon>
    </lineage>
</organism>
<keyword evidence="3" id="KW-1185">Reference proteome</keyword>
<feature type="region of interest" description="Disordered" evidence="1">
    <location>
        <begin position="84"/>
        <end position="131"/>
    </location>
</feature>
<feature type="compositionally biased region" description="Basic residues" evidence="1">
    <location>
        <begin position="113"/>
        <end position="131"/>
    </location>
</feature>
<name>A0AAD6UNJ3_9AGAR</name>
<dbReference type="AlphaFoldDB" id="A0AAD6UNJ3"/>
<sequence>MRHVSTATSLKTRCTSQSQPLRIASPLMISVSATFNTPEDLKIVKSLNVSSSCFNARVFKPLQRLTVLVRVAFGAVLRCHGGRVGVPGSNQAPSRSSRPTRPLDRWSPQNWQRGRRCSGRGKRVYSGRMRRGGTGRRAGVGGFVEAQGRAESGATGEFGGYSDGAQDVRIRCTVVSAGIPVTVVALVAIPTCYYWVLPECYRAVAWLQLGATSSWRGATTCYTQGDLSTTIPLLPGQLSATQGSRFFLMPWLLPVIVLNICGEESIVFCPIIDQ</sequence>